<dbReference type="Pfam" id="PF03990">
    <property type="entry name" value="DUF348"/>
    <property type="match status" value="2"/>
</dbReference>
<accession>A0A1G7TEI8</accession>
<dbReference type="Pfam" id="PF06725">
    <property type="entry name" value="3D"/>
    <property type="match status" value="1"/>
</dbReference>
<evidence type="ECO:0000256" key="1">
    <source>
        <dbReference type="ARBA" id="ARBA00022729"/>
    </source>
</evidence>
<feature type="domain" description="G5" evidence="2">
    <location>
        <begin position="151"/>
        <end position="231"/>
    </location>
</feature>
<dbReference type="GO" id="GO:0019867">
    <property type="term" value="C:outer membrane"/>
    <property type="evidence" value="ECO:0007669"/>
    <property type="project" value="InterPro"/>
</dbReference>
<proteinExistence type="predicted"/>
<dbReference type="Gene3D" id="2.40.40.10">
    <property type="entry name" value="RlpA-like domain"/>
    <property type="match status" value="1"/>
</dbReference>
<dbReference type="RefSeq" id="WP_004402239.1">
    <property type="nucleotide sequence ID" value="NZ_FNBS01000063.1"/>
</dbReference>
<dbReference type="InterPro" id="IPR010611">
    <property type="entry name" value="3D_dom"/>
</dbReference>
<dbReference type="Gene3D" id="2.20.230.10">
    <property type="entry name" value="Resuscitation-promoting factor rpfb"/>
    <property type="match status" value="1"/>
</dbReference>
<gene>
    <name evidence="3" type="ORF">SAMN04244560_02167</name>
</gene>
<dbReference type="Pfam" id="PF07501">
    <property type="entry name" value="G5"/>
    <property type="match status" value="1"/>
</dbReference>
<dbReference type="InterPro" id="IPR036908">
    <property type="entry name" value="RlpA-like_sf"/>
</dbReference>
<dbReference type="PROSITE" id="PS51109">
    <property type="entry name" value="G5"/>
    <property type="match status" value="1"/>
</dbReference>
<dbReference type="PANTHER" id="PTHR39160">
    <property type="entry name" value="CELL WALL-BINDING PROTEIN YOCH"/>
    <property type="match status" value="1"/>
</dbReference>
<dbReference type="EMBL" id="FNBS01000063">
    <property type="protein sequence ID" value="SDG33079.1"/>
    <property type="molecule type" value="Genomic_DNA"/>
</dbReference>
<evidence type="ECO:0000313" key="4">
    <source>
        <dbReference type="Proteomes" id="UP000183404"/>
    </source>
</evidence>
<sequence length="343" mass="38095">MDTDKFRKRLGEIVKKPVALLTLAAVFLLIVGAITYASLKKEITLQDEDKKMVVTTFKSTVKDLLEEKGIKLRKEDVVTPSLDTGLKNGMKVTIKRAVPITICVGGKAKDIYTAASNVKEVFQQNSITLGPQDKVNMSLDTPVFRYMYIDVTKVTEKIVTQEVDIPYQTETVKNDNMERGQVRAVQQGEVGKKQIVMKVTYENGKEVAKNIIEEKIIKNPINQIVHVGTLGVFTTSRGETFRYREIRTMVATAYTNSVTDTGKKPGDPNYGITATGTKATRGVIAVDPRVIPLGTRLYVEGYGFGIAADTGGAIKGDKIDVFFPTLEETIKWGRRYVKVYILK</sequence>
<organism evidence="3 4">
    <name type="scientific">Thermoanaerobacter thermohydrosulfuricus</name>
    <name type="common">Clostridium thermohydrosulfuricum</name>
    <dbReference type="NCBI Taxonomy" id="1516"/>
    <lineage>
        <taxon>Bacteria</taxon>
        <taxon>Bacillati</taxon>
        <taxon>Bacillota</taxon>
        <taxon>Clostridia</taxon>
        <taxon>Thermoanaerobacterales</taxon>
        <taxon>Thermoanaerobacteraceae</taxon>
        <taxon>Thermoanaerobacter</taxon>
    </lineage>
</organism>
<dbReference type="InterPro" id="IPR007137">
    <property type="entry name" value="DUF348"/>
</dbReference>
<dbReference type="SMART" id="SM01208">
    <property type="entry name" value="G5"/>
    <property type="match status" value="1"/>
</dbReference>
<dbReference type="SUPFAM" id="SSF50685">
    <property type="entry name" value="Barwin-like endoglucanases"/>
    <property type="match status" value="1"/>
</dbReference>
<dbReference type="GO" id="GO:0009254">
    <property type="term" value="P:peptidoglycan turnover"/>
    <property type="evidence" value="ECO:0007669"/>
    <property type="project" value="InterPro"/>
</dbReference>
<dbReference type="AlphaFoldDB" id="A0A1G7TEI8"/>
<dbReference type="Proteomes" id="UP000183404">
    <property type="component" value="Unassembled WGS sequence"/>
</dbReference>
<dbReference type="PANTHER" id="PTHR39160:SF4">
    <property type="entry name" value="RESUSCITATION-PROMOTING FACTOR RPFB"/>
    <property type="match status" value="1"/>
</dbReference>
<dbReference type="CDD" id="cd22786">
    <property type="entry name" value="DPBB_YuiC-like"/>
    <property type="match status" value="1"/>
</dbReference>
<keyword evidence="1" id="KW-0732">Signal</keyword>
<evidence type="ECO:0000313" key="3">
    <source>
        <dbReference type="EMBL" id="SDG33079.1"/>
    </source>
</evidence>
<dbReference type="InterPro" id="IPR051933">
    <property type="entry name" value="Resuscitation_pf_RpfB"/>
</dbReference>
<reference evidence="3 4" key="1">
    <citation type="submission" date="2016-10" db="EMBL/GenBank/DDBJ databases">
        <authorList>
            <person name="de Groot N.N."/>
        </authorList>
    </citation>
    <scope>NUCLEOTIDE SEQUENCE [LARGE SCALE GENOMIC DNA]</scope>
    <source>
        <strain evidence="3 4">DSM 569</strain>
    </source>
</reference>
<dbReference type="GO" id="GO:0004553">
    <property type="term" value="F:hydrolase activity, hydrolyzing O-glycosyl compounds"/>
    <property type="evidence" value="ECO:0007669"/>
    <property type="project" value="InterPro"/>
</dbReference>
<evidence type="ECO:0000259" key="2">
    <source>
        <dbReference type="PROSITE" id="PS51109"/>
    </source>
</evidence>
<name>A0A1G7TEI8_THETY</name>
<dbReference type="InterPro" id="IPR011098">
    <property type="entry name" value="G5_dom"/>
</dbReference>
<protein>
    <submittedName>
        <fullName evidence="3">Uncharacterized conserved protein YabE, contains G5 and tandem DUF348 domains</fullName>
    </submittedName>
</protein>